<dbReference type="Proteomes" id="UP000196536">
    <property type="component" value="Unassembled WGS sequence"/>
</dbReference>
<name>A0A1Z9Z1F4_9GAMM</name>
<accession>A0A1Z9Z1F4</accession>
<proteinExistence type="predicted"/>
<dbReference type="SUPFAM" id="SSF56399">
    <property type="entry name" value="ADP-ribosylation"/>
    <property type="match status" value="1"/>
</dbReference>
<protein>
    <recommendedName>
        <fullName evidence="3">RHS repeat-associated core domain-containing protein</fullName>
    </recommendedName>
</protein>
<dbReference type="AlphaFoldDB" id="A0A1Z9Z1F4"/>
<comment type="caution">
    <text evidence="1">The sequence shown here is derived from an EMBL/GenBank/DDBJ whole genome shotgun (WGS) entry which is preliminary data.</text>
</comment>
<dbReference type="Gene3D" id="2.180.10.10">
    <property type="entry name" value="RHS repeat-associated core"/>
    <property type="match status" value="1"/>
</dbReference>
<reference evidence="1 2" key="1">
    <citation type="submission" date="2017-05" db="EMBL/GenBank/DDBJ databases">
        <title>Acinetobacter populi ANC 5415 (= PBJ7), whole genome shotgun sequencing project.</title>
        <authorList>
            <person name="Nemec A."/>
            <person name="Radolfova-Krizova L."/>
        </authorList>
    </citation>
    <scope>NUCLEOTIDE SEQUENCE [LARGE SCALE GENOMIC DNA]</scope>
    <source>
        <strain evidence="1 2">PBJ7</strain>
    </source>
</reference>
<gene>
    <name evidence="1" type="ORF">CAP51_01340</name>
</gene>
<dbReference type="OrthoDB" id="9815414at2"/>
<dbReference type="EMBL" id="NEXX01000001">
    <property type="protein sequence ID" value="OUY08294.1"/>
    <property type="molecule type" value="Genomic_DNA"/>
</dbReference>
<evidence type="ECO:0000313" key="1">
    <source>
        <dbReference type="EMBL" id="OUY08294.1"/>
    </source>
</evidence>
<evidence type="ECO:0000313" key="2">
    <source>
        <dbReference type="Proteomes" id="UP000196536"/>
    </source>
</evidence>
<evidence type="ECO:0008006" key="3">
    <source>
        <dbReference type="Google" id="ProtNLM"/>
    </source>
</evidence>
<keyword evidence="2" id="KW-1185">Reference proteome</keyword>
<organism evidence="1 2">
    <name type="scientific">Acinetobacter populi</name>
    <dbReference type="NCBI Taxonomy" id="1582270"/>
    <lineage>
        <taxon>Bacteria</taxon>
        <taxon>Pseudomonadati</taxon>
        <taxon>Pseudomonadota</taxon>
        <taxon>Gammaproteobacteria</taxon>
        <taxon>Moraxellales</taxon>
        <taxon>Moraxellaceae</taxon>
        <taxon>Acinetobacter</taxon>
    </lineage>
</organism>
<sequence>MGLEGGLNPYAYAGNNPVMNVDPSGLYSFDLTPAFNQQFNNFNIGINSSAIPFPTDLGLNDLGKAAIASFSRMAGLLNVLTLSGDTPQSNREPWYNFYHGTDINSARALVAGKPLSVDAAIQNSYYREEKGKGFYMATDMYTAAFFADRSYTKNLQPAVVNITMQQSTLTTLFSNGAKNNVIGGNNLYLRGREIYIPPSVFPIFDGLRSTGNIRMRLMPNAEWDIPLPKK</sequence>